<sequence>MRVAAVFRNQIIGLVRFSYPSNGGFTKTVADPAALEAQLYDPDRLQRRFDLFEKLTLPSLLAQTDDGFQTVFLTGRNLPEPAMKRLRDVVAPLKGAKVVAMAAFKHYPAMQRAFAGLRNDSASHFTSFRLDDDDALDRGFVTRLRKITRALVTARGSDRPLAVGFNRGLFLEKKAEGNTLYEVTEKLPLGIGLGLCVPAGSDENIFRRNHRHLPQYYSTYTDADTPAFIRSVHADNDSQPNASGLIAHPSDDELRAMLKRHFPFTLEQLRGF</sequence>
<dbReference type="Pfam" id="PF11316">
    <property type="entry name" value="Rhamno_transf"/>
    <property type="match status" value="1"/>
</dbReference>
<proteinExistence type="predicted"/>
<evidence type="ECO:0000313" key="1">
    <source>
        <dbReference type="EMBL" id="EEW23889.1"/>
    </source>
</evidence>
<dbReference type="AlphaFoldDB" id="C8S524"/>
<dbReference type="InterPro" id="IPR021466">
    <property type="entry name" value="Put_rhamnosyl_transferase"/>
</dbReference>
<dbReference type="EMBL" id="ACYY01000030">
    <property type="protein sequence ID" value="EEW23889.1"/>
    <property type="molecule type" value="Genomic_DNA"/>
</dbReference>
<evidence type="ECO:0000313" key="2">
    <source>
        <dbReference type="Proteomes" id="UP000010121"/>
    </source>
</evidence>
<keyword evidence="2" id="KW-1185">Reference proteome</keyword>
<comment type="caution">
    <text evidence="1">The sequence shown here is derived from an EMBL/GenBank/DDBJ whole genome shotgun (WGS) entry which is preliminary data.</text>
</comment>
<dbReference type="OrthoDB" id="9771846at2"/>
<name>C8S524_9RHOB</name>
<gene>
    <name evidence="1" type="ORF">Rsw2DRAFT_3152</name>
</gene>
<evidence type="ECO:0008006" key="3">
    <source>
        <dbReference type="Google" id="ProtNLM"/>
    </source>
</evidence>
<protein>
    <recommendedName>
        <fullName evidence="3">Rhamnosyl transferase</fullName>
    </recommendedName>
</protein>
<reference evidence="1 2" key="1">
    <citation type="submission" date="2009-08" db="EMBL/GenBank/DDBJ databases">
        <title>The draft genome of Rhodobacter sp. SW2.</title>
        <authorList>
            <consortium name="US DOE Joint Genome Institute (JGI-PGF)"/>
            <person name="Lucas S."/>
            <person name="Copeland A."/>
            <person name="Lapidus A."/>
            <person name="Glavina del Rio T."/>
            <person name="Tice H."/>
            <person name="Bruce D."/>
            <person name="Goodwin L."/>
            <person name="Pitluck S."/>
            <person name="Larimer F."/>
            <person name="Land M.L."/>
            <person name="Hauser L."/>
            <person name="Emerson D."/>
        </authorList>
    </citation>
    <scope>NUCLEOTIDE SEQUENCE [LARGE SCALE GENOMIC DNA]</scope>
    <source>
        <strain evidence="1 2">SW2</strain>
    </source>
</reference>
<accession>C8S524</accession>
<organism evidence="1 2">
    <name type="scientific">Rhodobacter ferrooxidans</name>
    <dbReference type="NCBI Taxonomy" id="371731"/>
    <lineage>
        <taxon>Bacteria</taxon>
        <taxon>Pseudomonadati</taxon>
        <taxon>Pseudomonadota</taxon>
        <taxon>Alphaproteobacteria</taxon>
        <taxon>Rhodobacterales</taxon>
        <taxon>Rhodobacter group</taxon>
        <taxon>Rhodobacter</taxon>
    </lineage>
</organism>
<dbReference type="Proteomes" id="UP000010121">
    <property type="component" value="Unassembled WGS sequence"/>
</dbReference>
<dbReference type="eggNOG" id="ENOG502Z8UP">
    <property type="taxonomic scope" value="Bacteria"/>
</dbReference>
<dbReference type="STRING" id="371731.Rsw2DRAFT_3152"/>